<keyword evidence="6 9" id="KW-1133">Transmembrane helix</keyword>
<dbReference type="Pfam" id="PF24456">
    <property type="entry name" value="RHD_RETREG1-3"/>
    <property type="match status" value="1"/>
</dbReference>
<dbReference type="PANTHER" id="PTHR28659">
    <property type="entry name" value="RETICULON-LIKE PROTEIN"/>
    <property type="match status" value="1"/>
</dbReference>
<evidence type="ECO:0000256" key="6">
    <source>
        <dbReference type="ARBA" id="ARBA00022989"/>
    </source>
</evidence>
<gene>
    <name evidence="11" type="ORF">CK820_G0038972</name>
</gene>
<dbReference type="GO" id="GO:0005789">
    <property type="term" value="C:endoplasmic reticulum membrane"/>
    <property type="evidence" value="ECO:0007669"/>
    <property type="project" value="UniProtKB-SubCell"/>
</dbReference>
<keyword evidence="7" id="KW-0072">Autophagy</keyword>
<dbReference type="EMBL" id="NBAG03000371">
    <property type="protein sequence ID" value="PNI33847.1"/>
    <property type="molecule type" value="Genomic_DNA"/>
</dbReference>
<protein>
    <submittedName>
        <fullName evidence="11">RETREG3 isoform 2</fullName>
    </submittedName>
</protein>
<dbReference type="InterPro" id="IPR057282">
    <property type="entry name" value="RETREG1-3-like_RHD"/>
</dbReference>
<dbReference type="InterPro" id="IPR043384">
    <property type="entry name" value="RETREG1/3"/>
</dbReference>
<comment type="similarity">
    <text evidence="2">Belongs to the RETREG family.</text>
</comment>
<organism evidence="11 12">
    <name type="scientific">Pan troglodytes</name>
    <name type="common">Chimpanzee</name>
    <dbReference type="NCBI Taxonomy" id="9598"/>
    <lineage>
        <taxon>Eukaryota</taxon>
        <taxon>Metazoa</taxon>
        <taxon>Chordata</taxon>
        <taxon>Craniata</taxon>
        <taxon>Vertebrata</taxon>
        <taxon>Euteleostomi</taxon>
        <taxon>Mammalia</taxon>
        <taxon>Eutheria</taxon>
        <taxon>Euarchontoglires</taxon>
        <taxon>Primates</taxon>
        <taxon>Haplorrhini</taxon>
        <taxon>Catarrhini</taxon>
        <taxon>Hominidae</taxon>
        <taxon>Pan</taxon>
    </lineage>
</organism>
<dbReference type="Proteomes" id="UP000236370">
    <property type="component" value="Unassembled WGS sequence"/>
</dbReference>
<evidence type="ECO:0000313" key="12">
    <source>
        <dbReference type="Proteomes" id="UP000236370"/>
    </source>
</evidence>
<evidence type="ECO:0000313" key="11">
    <source>
        <dbReference type="EMBL" id="PNI33847.1"/>
    </source>
</evidence>
<comment type="subcellular location">
    <subcellularLocation>
        <location evidence="1">Endoplasmic reticulum membrane</location>
        <topology evidence="1">Multi-pass membrane protein</topology>
    </subcellularLocation>
</comment>
<evidence type="ECO:0000256" key="5">
    <source>
        <dbReference type="ARBA" id="ARBA00022824"/>
    </source>
</evidence>
<keyword evidence="8 9" id="KW-0472">Membrane</keyword>
<feature type="domain" description="RETREG1-3/ARL6IP-like N-terminal reticulon-homology" evidence="10">
    <location>
        <begin position="23"/>
        <end position="109"/>
    </location>
</feature>
<evidence type="ECO:0000256" key="2">
    <source>
        <dbReference type="ARBA" id="ARBA00006299"/>
    </source>
</evidence>
<evidence type="ECO:0000256" key="4">
    <source>
        <dbReference type="ARBA" id="ARBA00022692"/>
    </source>
</evidence>
<feature type="transmembrane region" description="Helical" evidence="9">
    <location>
        <begin position="23"/>
        <end position="45"/>
    </location>
</feature>
<name>A0A2J8KFQ4_PANTR</name>
<dbReference type="GO" id="GO:0061709">
    <property type="term" value="P:reticulophagy"/>
    <property type="evidence" value="ECO:0007669"/>
    <property type="project" value="InterPro"/>
</dbReference>
<reference evidence="11 12" key="1">
    <citation type="submission" date="2017-12" db="EMBL/GenBank/DDBJ databases">
        <title>High-resolution comparative analysis of great ape genomes.</title>
        <authorList>
            <person name="Pollen A."/>
            <person name="Hastie A."/>
            <person name="Hormozdiari F."/>
            <person name="Dougherty M."/>
            <person name="Liu R."/>
            <person name="Chaisson M."/>
            <person name="Hoppe E."/>
            <person name="Hill C."/>
            <person name="Pang A."/>
            <person name="Hillier L."/>
            <person name="Baker C."/>
            <person name="Armstrong J."/>
            <person name="Shendure J."/>
            <person name="Paten B."/>
            <person name="Wilson R."/>
            <person name="Chao H."/>
            <person name="Schneider V."/>
            <person name="Ventura M."/>
            <person name="Kronenberg Z."/>
            <person name="Murali S."/>
            <person name="Gordon D."/>
            <person name="Cantsilieris S."/>
            <person name="Munson K."/>
            <person name="Nelson B."/>
            <person name="Raja A."/>
            <person name="Underwood J."/>
            <person name="Diekhans M."/>
            <person name="Fiddes I."/>
            <person name="Haussler D."/>
            <person name="Eichler E."/>
        </authorList>
    </citation>
    <scope>NUCLEOTIDE SEQUENCE [LARGE SCALE GENOMIC DNA]</scope>
    <source>
        <strain evidence="11">Yerkes chimp pedigree #C0471</strain>
    </source>
</reference>
<evidence type="ECO:0000256" key="9">
    <source>
        <dbReference type="SAM" id="Phobius"/>
    </source>
</evidence>
<sequence length="109" mass="12321">MQIARAQLRIRLGASGSGSAPQFFALTSLRLVFLLAFGLMIIVCIDQWKNKIWPEIKVPRPDALDNESWGFVHPRLLSVPELCHHVAEVWVSGTIFIRNVLLFKKQNPG</sequence>
<accession>A0A2J8KFQ4</accession>
<dbReference type="AlphaFoldDB" id="A0A2J8KFQ4"/>
<evidence type="ECO:0000259" key="10">
    <source>
        <dbReference type="Pfam" id="PF24456"/>
    </source>
</evidence>
<evidence type="ECO:0000256" key="1">
    <source>
        <dbReference type="ARBA" id="ARBA00004477"/>
    </source>
</evidence>
<evidence type="ECO:0000256" key="3">
    <source>
        <dbReference type="ARBA" id="ARBA00022553"/>
    </source>
</evidence>
<evidence type="ECO:0000256" key="8">
    <source>
        <dbReference type="ARBA" id="ARBA00023136"/>
    </source>
</evidence>
<keyword evidence="4 9" id="KW-0812">Transmembrane</keyword>
<keyword evidence="5" id="KW-0256">Endoplasmic reticulum</keyword>
<feature type="non-terminal residue" evidence="11">
    <location>
        <position position="109"/>
    </location>
</feature>
<dbReference type="PANTHER" id="PTHR28659:SF1">
    <property type="entry name" value="RETICULOPHAGY REGULATOR 3"/>
    <property type="match status" value="1"/>
</dbReference>
<evidence type="ECO:0000256" key="7">
    <source>
        <dbReference type="ARBA" id="ARBA00023006"/>
    </source>
</evidence>
<keyword evidence="3" id="KW-0597">Phosphoprotein</keyword>
<comment type="caution">
    <text evidence="11">The sequence shown here is derived from an EMBL/GenBank/DDBJ whole genome shotgun (WGS) entry which is preliminary data.</text>
</comment>
<proteinExistence type="inferred from homology"/>